<dbReference type="InterPro" id="IPR037171">
    <property type="entry name" value="NagB/RpiA_transferase-like"/>
</dbReference>
<protein>
    <submittedName>
        <fullName evidence="5">Transcriptional regulator, DeoR family</fullName>
    </submittedName>
</protein>
<dbReference type="SUPFAM" id="SSF100950">
    <property type="entry name" value="NagB/RpiA/CoA transferase-like"/>
    <property type="match status" value="1"/>
</dbReference>
<dbReference type="Pfam" id="PF08220">
    <property type="entry name" value="HTH_DeoR"/>
    <property type="match status" value="1"/>
</dbReference>
<evidence type="ECO:0000256" key="2">
    <source>
        <dbReference type="ARBA" id="ARBA00023125"/>
    </source>
</evidence>
<reference evidence="5 6" key="1">
    <citation type="submission" date="2009-01" db="EMBL/GenBank/DDBJ databases">
        <authorList>
            <person name="Qin X."/>
            <person name="Bachman B."/>
            <person name="Battles P."/>
            <person name="Bell A."/>
            <person name="Bess C."/>
            <person name="Bickham C."/>
            <person name="Chaboub L."/>
            <person name="Chen D."/>
            <person name="Coyle M."/>
            <person name="Deiros D.R."/>
            <person name="Dinh H."/>
            <person name="Forbes L."/>
            <person name="Fowler G."/>
            <person name="Francisco L."/>
            <person name="Fu Q."/>
            <person name="Gubbala S."/>
            <person name="Hale W."/>
            <person name="Han Y."/>
            <person name="Hemphill L."/>
            <person name="Highlander S.K."/>
            <person name="Hirani K."/>
            <person name="Hogues M."/>
            <person name="Jackson L."/>
            <person name="Jakkamsetti A."/>
            <person name="Javaid M."/>
            <person name="Jiang H."/>
            <person name="Korchina V."/>
            <person name="Kovar C."/>
            <person name="Lara F."/>
            <person name="Lee S."/>
            <person name="Mata R."/>
            <person name="Mathew T."/>
            <person name="Moen C."/>
            <person name="Morales K."/>
            <person name="Munidasa M."/>
            <person name="Nazareth L."/>
            <person name="Ngo R."/>
            <person name="Nguyen L."/>
            <person name="Okwuonu G."/>
            <person name="Ongeri F."/>
            <person name="Patil S."/>
            <person name="Petrosino J."/>
            <person name="Pham C."/>
            <person name="Pham P."/>
            <person name="Pu L.-L."/>
            <person name="Puazo M."/>
            <person name="Raj R."/>
            <person name="Reid J."/>
            <person name="Rouhana J."/>
            <person name="Saada N."/>
            <person name="Shang Y."/>
            <person name="Simmons D."/>
            <person name="Thornton R."/>
            <person name="Warren J."/>
            <person name="Weissenberger G."/>
            <person name="Zhang J."/>
            <person name="Zhang L."/>
            <person name="Zhou C."/>
            <person name="Zhu D."/>
            <person name="Muzny D."/>
            <person name="Worley K."/>
            <person name="Gibbs R."/>
        </authorList>
    </citation>
    <scope>NUCLEOTIDE SEQUENCE [LARGE SCALE GENOMIC DNA]</scope>
    <source>
        <strain evidence="5 6">DSM 15436</strain>
    </source>
</reference>
<proteinExistence type="predicted"/>
<dbReference type="Gene3D" id="3.40.50.1360">
    <property type="match status" value="1"/>
</dbReference>
<dbReference type="EMBL" id="ACFG01000004">
    <property type="protein sequence ID" value="EEH64471.1"/>
    <property type="molecule type" value="Genomic_DNA"/>
</dbReference>
<dbReference type="SMART" id="SM01134">
    <property type="entry name" value="DeoRC"/>
    <property type="match status" value="1"/>
</dbReference>
<organism evidence="5 6">
    <name type="scientific">Gleimia coleocanis DSM 15436</name>
    <dbReference type="NCBI Taxonomy" id="525245"/>
    <lineage>
        <taxon>Bacteria</taxon>
        <taxon>Bacillati</taxon>
        <taxon>Actinomycetota</taxon>
        <taxon>Actinomycetes</taxon>
        <taxon>Actinomycetales</taxon>
        <taxon>Actinomycetaceae</taxon>
        <taxon>Gleimia</taxon>
    </lineage>
</organism>
<name>C0VYG8_9ACTO</name>
<dbReference type="PRINTS" id="PR00037">
    <property type="entry name" value="HTHLACR"/>
</dbReference>
<dbReference type="GO" id="GO:0003677">
    <property type="term" value="F:DNA binding"/>
    <property type="evidence" value="ECO:0007669"/>
    <property type="project" value="UniProtKB-KW"/>
</dbReference>
<dbReference type="InterPro" id="IPR036390">
    <property type="entry name" value="WH_DNA-bd_sf"/>
</dbReference>
<dbReference type="InterPro" id="IPR001034">
    <property type="entry name" value="DeoR_HTH"/>
</dbReference>
<dbReference type="OrthoDB" id="7688673at2"/>
<dbReference type="InterPro" id="IPR018356">
    <property type="entry name" value="Tscrpt_reg_HTH_DeoR_CS"/>
</dbReference>
<dbReference type="RefSeq" id="WP_006547205.1">
    <property type="nucleotide sequence ID" value="NZ_DS999545.1"/>
</dbReference>
<dbReference type="Proteomes" id="UP000010301">
    <property type="component" value="Unassembled WGS sequence"/>
</dbReference>
<gene>
    <name evidence="5" type="ORF">HMPREF0044_0208</name>
</gene>
<evidence type="ECO:0000256" key="3">
    <source>
        <dbReference type="ARBA" id="ARBA00023163"/>
    </source>
</evidence>
<dbReference type="Gene3D" id="1.10.10.10">
    <property type="entry name" value="Winged helix-like DNA-binding domain superfamily/Winged helix DNA-binding domain"/>
    <property type="match status" value="1"/>
</dbReference>
<dbReference type="PANTHER" id="PTHR30363">
    <property type="entry name" value="HTH-TYPE TRANSCRIPTIONAL REGULATOR SRLR-RELATED"/>
    <property type="match status" value="1"/>
</dbReference>
<dbReference type="InterPro" id="IPR050313">
    <property type="entry name" value="Carb_Metab_HTH_regulators"/>
</dbReference>
<dbReference type="GO" id="GO:0003700">
    <property type="term" value="F:DNA-binding transcription factor activity"/>
    <property type="evidence" value="ECO:0007669"/>
    <property type="project" value="InterPro"/>
</dbReference>
<dbReference type="STRING" id="525245.HMPREF0044_0208"/>
<dbReference type="SUPFAM" id="SSF46785">
    <property type="entry name" value="Winged helix' DNA-binding domain"/>
    <property type="match status" value="1"/>
</dbReference>
<feature type="domain" description="HTH deoR-type" evidence="4">
    <location>
        <begin position="3"/>
        <end position="58"/>
    </location>
</feature>
<dbReference type="PROSITE" id="PS51000">
    <property type="entry name" value="HTH_DEOR_2"/>
    <property type="match status" value="1"/>
</dbReference>
<dbReference type="eggNOG" id="COG1349">
    <property type="taxonomic scope" value="Bacteria"/>
</dbReference>
<evidence type="ECO:0000313" key="6">
    <source>
        <dbReference type="Proteomes" id="UP000010301"/>
    </source>
</evidence>
<dbReference type="HOGENOM" id="CLU_060699_0_1_11"/>
<evidence type="ECO:0000259" key="4">
    <source>
        <dbReference type="PROSITE" id="PS51000"/>
    </source>
</evidence>
<dbReference type="Pfam" id="PF00455">
    <property type="entry name" value="DeoRC"/>
    <property type="match status" value="1"/>
</dbReference>
<dbReference type="PANTHER" id="PTHR30363:SF44">
    <property type="entry name" value="AGA OPERON TRANSCRIPTIONAL REPRESSOR-RELATED"/>
    <property type="match status" value="1"/>
</dbReference>
<keyword evidence="6" id="KW-1185">Reference proteome</keyword>
<dbReference type="AlphaFoldDB" id="C0VYG8"/>
<evidence type="ECO:0000313" key="5">
    <source>
        <dbReference type="EMBL" id="EEH64471.1"/>
    </source>
</evidence>
<keyword evidence="1" id="KW-0805">Transcription regulation</keyword>
<dbReference type="SMART" id="SM00420">
    <property type="entry name" value="HTH_DEOR"/>
    <property type="match status" value="1"/>
</dbReference>
<comment type="caution">
    <text evidence="5">The sequence shown here is derived from an EMBL/GenBank/DDBJ whole genome shotgun (WGS) entry which is preliminary data.</text>
</comment>
<sequence>MTRQERLSQLVDLVIERGSIRVEDAIEVLEVSAATVRRDLDALAEQQLIVRTRGGATTNASTGELPLRYRAVTQTAQKAAIACAAAELVQPGEVIGFNGGTTTTLAAYEIGVYVSADERFADNGITLVTNSINIANDLIVRPRVRVVVTGGVVRARSYELIGPLSSLILPNISVDTLFLGVNGLDYTSGLYANHEGEADVNAALVKAAKKVVVLADSTKLGTTAFARIAPLSVMSTLITDSGIPALQREKLESQGIEVILADGPKKEEN</sequence>
<dbReference type="InterPro" id="IPR014036">
    <property type="entry name" value="DeoR-like_C"/>
</dbReference>
<keyword evidence="2" id="KW-0238">DNA-binding</keyword>
<dbReference type="InterPro" id="IPR036388">
    <property type="entry name" value="WH-like_DNA-bd_sf"/>
</dbReference>
<accession>C0VYG8</accession>
<keyword evidence="3" id="KW-0804">Transcription</keyword>
<dbReference type="PROSITE" id="PS00894">
    <property type="entry name" value="HTH_DEOR_1"/>
    <property type="match status" value="1"/>
</dbReference>
<evidence type="ECO:0000256" key="1">
    <source>
        <dbReference type="ARBA" id="ARBA00023015"/>
    </source>
</evidence>